<reference evidence="2 3" key="2">
    <citation type="submission" date="2024-07" db="EMBL/GenBank/DDBJ databases">
        <authorList>
            <person name="Akdeniz Z."/>
        </authorList>
    </citation>
    <scope>NUCLEOTIDE SEQUENCE [LARGE SCALE GENOMIC DNA]</scope>
</reference>
<dbReference type="NCBIfam" id="TIGR01549">
    <property type="entry name" value="HAD-SF-IA-v1"/>
    <property type="match status" value="1"/>
</dbReference>
<organism evidence="1">
    <name type="scientific">Hexamita inflata</name>
    <dbReference type="NCBI Taxonomy" id="28002"/>
    <lineage>
        <taxon>Eukaryota</taxon>
        <taxon>Metamonada</taxon>
        <taxon>Diplomonadida</taxon>
        <taxon>Hexamitidae</taxon>
        <taxon>Hexamitinae</taxon>
        <taxon>Hexamita</taxon>
    </lineage>
</organism>
<dbReference type="InterPro" id="IPR041492">
    <property type="entry name" value="HAD_2"/>
</dbReference>
<evidence type="ECO:0000313" key="3">
    <source>
        <dbReference type="Proteomes" id="UP001642409"/>
    </source>
</evidence>
<protein>
    <submittedName>
        <fullName evidence="1">Phosphoglycolate phosphatase</fullName>
    </submittedName>
    <submittedName>
        <fullName evidence="2">Phosphoglycolate_phosphatase</fullName>
    </submittedName>
</protein>
<evidence type="ECO:0000313" key="2">
    <source>
        <dbReference type="EMBL" id="CAL5986396.1"/>
    </source>
</evidence>
<proteinExistence type="predicted"/>
<dbReference type="InterPro" id="IPR023214">
    <property type="entry name" value="HAD_sf"/>
</dbReference>
<dbReference type="SFLD" id="SFLDS00003">
    <property type="entry name" value="Haloacid_Dehalogenase"/>
    <property type="match status" value="1"/>
</dbReference>
<dbReference type="AlphaFoldDB" id="A0AA86RBG9"/>
<dbReference type="GO" id="GO:0005829">
    <property type="term" value="C:cytosol"/>
    <property type="evidence" value="ECO:0007669"/>
    <property type="project" value="TreeGrafter"/>
</dbReference>
<reference evidence="1" key="1">
    <citation type="submission" date="2023-06" db="EMBL/GenBank/DDBJ databases">
        <authorList>
            <person name="Kurt Z."/>
        </authorList>
    </citation>
    <scope>NUCLEOTIDE SEQUENCE</scope>
</reference>
<dbReference type="PRINTS" id="PR00413">
    <property type="entry name" value="HADHALOGNASE"/>
</dbReference>
<dbReference type="Proteomes" id="UP001642409">
    <property type="component" value="Unassembled WGS sequence"/>
</dbReference>
<accession>A0AA86RBG9</accession>
<dbReference type="Pfam" id="PF13419">
    <property type="entry name" value="HAD_2"/>
    <property type="match status" value="1"/>
</dbReference>
<dbReference type="Gene3D" id="3.40.50.1000">
    <property type="entry name" value="HAD superfamily/HAD-like"/>
    <property type="match status" value="1"/>
</dbReference>
<dbReference type="GO" id="GO:0006281">
    <property type="term" value="P:DNA repair"/>
    <property type="evidence" value="ECO:0007669"/>
    <property type="project" value="TreeGrafter"/>
</dbReference>
<dbReference type="EMBL" id="CATOUU010001169">
    <property type="protein sequence ID" value="CAI9975359.1"/>
    <property type="molecule type" value="Genomic_DNA"/>
</dbReference>
<dbReference type="SUPFAM" id="SSF56784">
    <property type="entry name" value="HAD-like"/>
    <property type="match status" value="1"/>
</dbReference>
<dbReference type="InterPro" id="IPR036412">
    <property type="entry name" value="HAD-like_sf"/>
</dbReference>
<keyword evidence="3" id="KW-1185">Reference proteome</keyword>
<dbReference type="InterPro" id="IPR050155">
    <property type="entry name" value="HAD-like_hydrolase_sf"/>
</dbReference>
<gene>
    <name evidence="1" type="ORF">HINF_LOCUS63004</name>
    <name evidence="2" type="ORF">HINF_LOCUS9386</name>
</gene>
<dbReference type="Gene3D" id="1.10.150.240">
    <property type="entry name" value="Putative phosphatase, domain 2"/>
    <property type="match status" value="1"/>
</dbReference>
<evidence type="ECO:0000313" key="1">
    <source>
        <dbReference type="EMBL" id="CAI9975359.1"/>
    </source>
</evidence>
<sequence length="209" mass="23292">MTLIAFDLDGTLTETLESIVTALNKTLLHFNLPQHSFDDVRKMIGFGAEQLIQKAVQSDSKDYINTLLQQFKKILSVEQKSVRLYSGIRELLDQLKAKGFKTAITSNKPQDTLILLTQSLDIQVDHVIGVCEGTAPKPDKCMIDQLRKLYPGHKIILVGDTEIDYQTAVNAEIDSVIVSYGFRTVEELRGFGIAELVPSVEELSRVLLG</sequence>
<dbReference type="InterPro" id="IPR023198">
    <property type="entry name" value="PGP-like_dom2"/>
</dbReference>
<dbReference type="EMBL" id="CAXDID020000020">
    <property type="protein sequence ID" value="CAL5986396.1"/>
    <property type="molecule type" value="Genomic_DNA"/>
</dbReference>
<comment type="caution">
    <text evidence="1">The sequence shown here is derived from an EMBL/GenBank/DDBJ whole genome shotgun (WGS) entry which is preliminary data.</text>
</comment>
<dbReference type="SFLD" id="SFLDG01129">
    <property type="entry name" value="C1.5:_HAD__Beta-PGM__Phosphata"/>
    <property type="match status" value="1"/>
</dbReference>
<dbReference type="InterPro" id="IPR006439">
    <property type="entry name" value="HAD-SF_hydro_IA"/>
</dbReference>
<dbReference type="GO" id="GO:0008967">
    <property type="term" value="F:phosphoglycolate phosphatase activity"/>
    <property type="evidence" value="ECO:0007669"/>
    <property type="project" value="TreeGrafter"/>
</dbReference>
<name>A0AA86RBG9_9EUKA</name>
<dbReference type="PANTHER" id="PTHR43434:SF1">
    <property type="entry name" value="PHOSPHOGLYCOLATE PHOSPHATASE"/>
    <property type="match status" value="1"/>
</dbReference>
<dbReference type="PANTHER" id="PTHR43434">
    <property type="entry name" value="PHOSPHOGLYCOLATE PHOSPHATASE"/>
    <property type="match status" value="1"/>
</dbReference>